<dbReference type="GO" id="GO:0005783">
    <property type="term" value="C:endoplasmic reticulum"/>
    <property type="evidence" value="ECO:0007669"/>
    <property type="project" value="TreeGrafter"/>
</dbReference>
<dbReference type="PANTHER" id="PTHR31027">
    <property type="entry name" value="NUCLEAR SEGREGATION PROTEIN BFR1"/>
    <property type="match status" value="1"/>
</dbReference>
<dbReference type="InterPro" id="IPR039604">
    <property type="entry name" value="Bfr1"/>
</dbReference>
<proteinExistence type="predicted"/>
<evidence type="ECO:0000256" key="1">
    <source>
        <dbReference type="SAM" id="Coils"/>
    </source>
</evidence>
<feature type="coiled-coil region" evidence="1">
    <location>
        <begin position="170"/>
        <end position="218"/>
    </location>
</feature>
<feature type="region of interest" description="Disordered" evidence="2">
    <location>
        <begin position="474"/>
        <end position="505"/>
    </location>
</feature>
<dbReference type="PANTHER" id="PTHR31027:SF2">
    <property type="entry name" value="LEBERCILIN DOMAIN-CONTAINING PROTEIN"/>
    <property type="match status" value="1"/>
</dbReference>
<feature type="compositionally biased region" description="Polar residues" evidence="2">
    <location>
        <begin position="60"/>
        <end position="69"/>
    </location>
</feature>
<feature type="region of interest" description="Disordered" evidence="2">
    <location>
        <begin position="1"/>
        <end position="37"/>
    </location>
</feature>
<organism evidence="3 4">
    <name type="scientific">Ambispora gerdemannii</name>
    <dbReference type="NCBI Taxonomy" id="144530"/>
    <lineage>
        <taxon>Eukaryota</taxon>
        <taxon>Fungi</taxon>
        <taxon>Fungi incertae sedis</taxon>
        <taxon>Mucoromycota</taxon>
        <taxon>Glomeromycotina</taxon>
        <taxon>Glomeromycetes</taxon>
        <taxon>Archaeosporales</taxon>
        <taxon>Ambisporaceae</taxon>
        <taxon>Ambispora</taxon>
    </lineage>
</organism>
<dbReference type="GO" id="GO:1990904">
    <property type="term" value="C:ribonucleoprotein complex"/>
    <property type="evidence" value="ECO:0007669"/>
    <property type="project" value="TreeGrafter"/>
</dbReference>
<feature type="compositionally biased region" description="Basic and acidic residues" evidence="2">
    <location>
        <begin position="70"/>
        <end position="84"/>
    </location>
</feature>
<gene>
    <name evidence="3" type="ORF">AGERDE_LOCUS968</name>
</gene>
<keyword evidence="1" id="KW-0175">Coiled coil</keyword>
<feature type="region of interest" description="Disordered" evidence="2">
    <location>
        <begin position="434"/>
        <end position="457"/>
    </location>
</feature>
<evidence type="ECO:0000256" key="2">
    <source>
        <dbReference type="SAM" id="MobiDB-lite"/>
    </source>
</evidence>
<feature type="compositionally biased region" description="Basic and acidic residues" evidence="2">
    <location>
        <begin position="242"/>
        <end position="262"/>
    </location>
</feature>
<evidence type="ECO:0000313" key="4">
    <source>
        <dbReference type="Proteomes" id="UP000789831"/>
    </source>
</evidence>
<dbReference type="GO" id="GO:0008298">
    <property type="term" value="P:intracellular mRNA localization"/>
    <property type="evidence" value="ECO:0007669"/>
    <property type="project" value="TreeGrafter"/>
</dbReference>
<protein>
    <submittedName>
        <fullName evidence="3">7371_t:CDS:1</fullName>
    </submittedName>
</protein>
<feature type="region of interest" description="Disordered" evidence="2">
    <location>
        <begin position="238"/>
        <end position="262"/>
    </location>
</feature>
<dbReference type="AlphaFoldDB" id="A0A9N8YMS0"/>
<dbReference type="Proteomes" id="UP000789831">
    <property type="component" value="Unassembled WGS sequence"/>
</dbReference>
<dbReference type="OrthoDB" id="2195113at2759"/>
<accession>A0A9N8YMS0</accession>
<feature type="region of interest" description="Disordered" evidence="2">
    <location>
        <begin position="60"/>
        <end position="84"/>
    </location>
</feature>
<evidence type="ECO:0000313" key="3">
    <source>
        <dbReference type="EMBL" id="CAG8439794.1"/>
    </source>
</evidence>
<dbReference type="EMBL" id="CAJVPL010000058">
    <property type="protein sequence ID" value="CAG8439794.1"/>
    <property type="molecule type" value="Genomic_DNA"/>
</dbReference>
<dbReference type="GO" id="GO:0003729">
    <property type="term" value="F:mRNA binding"/>
    <property type="evidence" value="ECO:0007669"/>
    <property type="project" value="TreeGrafter"/>
</dbReference>
<dbReference type="GO" id="GO:0042175">
    <property type="term" value="C:nuclear outer membrane-endoplasmic reticulum membrane network"/>
    <property type="evidence" value="ECO:0007669"/>
    <property type="project" value="TreeGrafter"/>
</dbReference>
<comment type="caution">
    <text evidence="3">The sequence shown here is derived from an EMBL/GenBank/DDBJ whole genome shotgun (WGS) entry which is preliminary data.</text>
</comment>
<name>A0A9N8YMS0_9GLOM</name>
<sequence length="505" mass="58337">MPPAAASLPEQSVVAEEDNKKNNLKRPSNSSEEAFQKSIDEIKNTIDKLQAEMTVINEKINNADRSSASLKKDELREKQSEIRKKRTQTRELLKNMNDSFQRKKRELRMNKDKSQYKTTKEVDNQIIKLEKQIESGSLKIIEEKRIVAEISQLKKLKKTVESFDIQQFIIDEEQKAIDELRKTLDDDEIDMKKYNSEFDQLKNELDEINVLYDEKKRIRELIANEIENRREIINARNQFRQQQDEERRRRWEAQKEKKEQYEAQKRADIAARIREDASIPAFQNEIYTCDALINYFQTFQGNGKANEQTPAATSAFSTNIRELDTSSNMPEGMILTKKADRNDDYFIGKKNSSKKKTPKDKKSTSFNLDIDILQQLTTVKVSIPINVADIGKTIEDLIARKDYYLENQLKVTNENIEKAEAEISALENRSIRGQDYRERSRNKQSNKSTITQSEVASTTSTVVTTTLEVVETVETTSTNNEMVSEEILDNASSSAVASQVKEETQ</sequence>
<keyword evidence="4" id="KW-1185">Reference proteome</keyword>
<reference evidence="3" key="1">
    <citation type="submission" date="2021-06" db="EMBL/GenBank/DDBJ databases">
        <authorList>
            <person name="Kallberg Y."/>
            <person name="Tangrot J."/>
            <person name="Rosling A."/>
        </authorList>
    </citation>
    <scope>NUCLEOTIDE SEQUENCE</scope>
    <source>
        <strain evidence="3">MT106</strain>
    </source>
</reference>